<sequence>MANNSTAFILPQWLLLKEPGMTCRPHSTIIGMLAVYNIVSTAVAVMTAGPFFCQQKQQFWNWKRRTLDRLLPWLSCGSGREDERRLYGQYSFWPFTISVLGSVAIALAAPLLAGISISRNHEHANRWVLIEQWSTRPRATFFVVTLNLIMAVVHHRKEISAGTHNPDLQEDGYLESALIAIFTEFFVGFFGIRFLWEQAQIRSSTLYQSSTPCTTLGTEGNPSNCPDMEFGANGLVMAIVLNGLVTVILLLGVAKNKIPTKFLAFLGCTFITLQCIFMFSWQIWTSFLHRATDEMYCIESSTPIDVIYCLLPVFLGLWRLAWSARGRRDSSIVP</sequence>
<evidence type="ECO:0000313" key="2">
    <source>
        <dbReference type="EMBL" id="PMD31738.1"/>
    </source>
</evidence>
<keyword evidence="3" id="KW-1185">Reference proteome</keyword>
<protein>
    <submittedName>
        <fullName evidence="2">Uncharacterized protein</fullName>
    </submittedName>
</protein>
<keyword evidence="1" id="KW-0812">Transmembrane</keyword>
<dbReference type="EMBL" id="KZ613961">
    <property type="protein sequence ID" value="PMD31738.1"/>
    <property type="molecule type" value="Genomic_DNA"/>
</dbReference>
<organism evidence="2 3">
    <name type="scientific">Hyaloscypha variabilis (strain UAMH 11265 / GT02V1 / F)</name>
    <name type="common">Meliniomyces variabilis</name>
    <dbReference type="NCBI Taxonomy" id="1149755"/>
    <lineage>
        <taxon>Eukaryota</taxon>
        <taxon>Fungi</taxon>
        <taxon>Dikarya</taxon>
        <taxon>Ascomycota</taxon>
        <taxon>Pezizomycotina</taxon>
        <taxon>Leotiomycetes</taxon>
        <taxon>Helotiales</taxon>
        <taxon>Hyaloscyphaceae</taxon>
        <taxon>Hyaloscypha</taxon>
        <taxon>Hyaloscypha variabilis</taxon>
    </lineage>
</organism>
<feature type="transmembrane region" description="Helical" evidence="1">
    <location>
        <begin position="263"/>
        <end position="284"/>
    </location>
</feature>
<dbReference type="Proteomes" id="UP000235786">
    <property type="component" value="Unassembled WGS sequence"/>
</dbReference>
<accession>A0A2J6QZN6</accession>
<gene>
    <name evidence="2" type="ORF">L207DRAFT_519085</name>
</gene>
<dbReference type="OrthoDB" id="3529036at2759"/>
<feature type="transmembrane region" description="Helical" evidence="1">
    <location>
        <begin position="29"/>
        <end position="53"/>
    </location>
</feature>
<evidence type="ECO:0000256" key="1">
    <source>
        <dbReference type="SAM" id="Phobius"/>
    </source>
</evidence>
<reference evidence="2 3" key="1">
    <citation type="submission" date="2016-04" db="EMBL/GenBank/DDBJ databases">
        <title>A degradative enzymes factory behind the ericoid mycorrhizal symbiosis.</title>
        <authorList>
            <consortium name="DOE Joint Genome Institute"/>
            <person name="Martino E."/>
            <person name="Morin E."/>
            <person name="Grelet G."/>
            <person name="Kuo A."/>
            <person name="Kohler A."/>
            <person name="Daghino S."/>
            <person name="Barry K."/>
            <person name="Choi C."/>
            <person name="Cichocki N."/>
            <person name="Clum A."/>
            <person name="Copeland A."/>
            <person name="Hainaut M."/>
            <person name="Haridas S."/>
            <person name="Labutti K."/>
            <person name="Lindquist E."/>
            <person name="Lipzen A."/>
            <person name="Khouja H.-R."/>
            <person name="Murat C."/>
            <person name="Ohm R."/>
            <person name="Olson A."/>
            <person name="Spatafora J."/>
            <person name="Veneault-Fourrey C."/>
            <person name="Henrissat B."/>
            <person name="Grigoriev I."/>
            <person name="Martin F."/>
            <person name="Perotto S."/>
        </authorList>
    </citation>
    <scope>NUCLEOTIDE SEQUENCE [LARGE SCALE GENOMIC DNA]</scope>
    <source>
        <strain evidence="2 3">F</strain>
    </source>
</reference>
<feature type="transmembrane region" description="Helical" evidence="1">
    <location>
        <begin position="176"/>
        <end position="196"/>
    </location>
</feature>
<feature type="transmembrane region" description="Helical" evidence="1">
    <location>
        <begin position="92"/>
        <end position="117"/>
    </location>
</feature>
<proteinExistence type="predicted"/>
<feature type="transmembrane region" description="Helical" evidence="1">
    <location>
        <begin position="304"/>
        <end position="322"/>
    </location>
</feature>
<keyword evidence="1" id="KW-1133">Transmembrane helix</keyword>
<name>A0A2J6QZN6_HYAVF</name>
<feature type="transmembrane region" description="Helical" evidence="1">
    <location>
        <begin position="230"/>
        <end position="251"/>
    </location>
</feature>
<dbReference type="AlphaFoldDB" id="A0A2J6QZN6"/>
<evidence type="ECO:0000313" key="3">
    <source>
        <dbReference type="Proteomes" id="UP000235786"/>
    </source>
</evidence>
<keyword evidence="1" id="KW-0472">Membrane</keyword>